<accession>A0A4S8LXL9</accession>
<reference evidence="1 2" key="1">
    <citation type="journal article" date="2019" name="Nat. Ecol. Evol.">
        <title>Megaphylogeny resolves global patterns of mushroom evolution.</title>
        <authorList>
            <person name="Varga T."/>
            <person name="Krizsan K."/>
            <person name="Foldi C."/>
            <person name="Dima B."/>
            <person name="Sanchez-Garcia M."/>
            <person name="Sanchez-Ramirez S."/>
            <person name="Szollosi G.J."/>
            <person name="Szarkandi J.G."/>
            <person name="Papp V."/>
            <person name="Albert L."/>
            <person name="Andreopoulos W."/>
            <person name="Angelini C."/>
            <person name="Antonin V."/>
            <person name="Barry K.W."/>
            <person name="Bougher N.L."/>
            <person name="Buchanan P."/>
            <person name="Buyck B."/>
            <person name="Bense V."/>
            <person name="Catcheside P."/>
            <person name="Chovatia M."/>
            <person name="Cooper J."/>
            <person name="Damon W."/>
            <person name="Desjardin D."/>
            <person name="Finy P."/>
            <person name="Geml J."/>
            <person name="Haridas S."/>
            <person name="Hughes K."/>
            <person name="Justo A."/>
            <person name="Karasinski D."/>
            <person name="Kautmanova I."/>
            <person name="Kiss B."/>
            <person name="Kocsube S."/>
            <person name="Kotiranta H."/>
            <person name="LaButti K.M."/>
            <person name="Lechner B.E."/>
            <person name="Liimatainen K."/>
            <person name="Lipzen A."/>
            <person name="Lukacs Z."/>
            <person name="Mihaltcheva S."/>
            <person name="Morgado L.N."/>
            <person name="Niskanen T."/>
            <person name="Noordeloos M.E."/>
            <person name="Ohm R.A."/>
            <person name="Ortiz-Santana B."/>
            <person name="Ovrebo C."/>
            <person name="Racz N."/>
            <person name="Riley R."/>
            <person name="Savchenko A."/>
            <person name="Shiryaev A."/>
            <person name="Soop K."/>
            <person name="Spirin V."/>
            <person name="Szebenyi C."/>
            <person name="Tomsovsky M."/>
            <person name="Tulloss R.E."/>
            <person name="Uehling J."/>
            <person name="Grigoriev I.V."/>
            <person name="Vagvolgyi C."/>
            <person name="Papp T."/>
            <person name="Martin F.M."/>
            <person name="Miettinen O."/>
            <person name="Hibbett D.S."/>
            <person name="Nagy L.G."/>
        </authorList>
    </citation>
    <scope>NUCLEOTIDE SEQUENCE [LARGE SCALE GENOMIC DNA]</scope>
    <source>
        <strain evidence="1 2">CBS 962.96</strain>
    </source>
</reference>
<evidence type="ECO:0000313" key="1">
    <source>
        <dbReference type="EMBL" id="THU93953.1"/>
    </source>
</evidence>
<name>A0A4S8LXL9_DENBC</name>
<evidence type="ECO:0000313" key="2">
    <source>
        <dbReference type="Proteomes" id="UP000297245"/>
    </source>
</evidence>
<keyword evidence="2" id="KW-1185">Reference proteome</keyword>
<sequence length="157" mass="17708">MIEYSTEVSGQVKMLKDELNKAYMELGKKLDREKDDYSTKEVIKPLIYSGVGLLPTLRHTFDLQFQLEFTLYRKTKGSSILSWSDCEEGSRVLWISEEAVIHVIWSSGKGSLVGIPTRSGSGIGSLMLAIGSDLPWLEFQSKKAFHFVLEDINEISN</sequence>
<dbReference type="EMBL" id="ML179235">
    <property type="protein sequence ID" value="THU93953.1"/>
    <property type="molecule type" value="Genomic_DNA"/>
</dbReference>
<protein>
    <submittedName>
        <fullName evidence="1">Uncharacterized protein</fullName>
    </submittedName>
</protein>
<dbReference type="Proteomes" id="UP000297245">
    <property type="component" value="Unassembled WGS sequence"/>
</dbReference>
<dbReference type="AlphaFoldDB" id="A0A4S8LXL9"/>
<proteinExistence type="predicted"/>
<gene>
    <name evidence="1" type="ORF">K435DRAFT_799280</name>
</gene>
<organism evidence="1 2">
    <name type="scientific">Dendrothele bispora (strain CBS 962.96)</name>
    <dbReference type="NCBI Taxonomy" id="1314807"/>
    <lineage>
        <taxon>Eukaryota</taxon>
        <taxon>Fungi</taxon>
        <taxon>Dikarya</taxon>
        <taxon>Basidiomycota</taxon>
        <taxon>Agaricomycotina</taxon>
        <taxon>Agaricomycetes</taxon>
        <taxon>Agaricomycetidae</taxon>
        <taxon>Agaricales</taxon>
        <taxon>Agaricales incertae sedis</taxon>
        <taxon>Dendrothele</taxon>
    </lineage>
</organism>